<protein>
    <submittedName>
        <fullName evidence="1">Uncharacterized protein</fullName>
    </submittedName>
</protein>
<proteinExistence type="predicted"/>
<gene>
    <name evidence="1" type="ORF">E5986_05650</name>
</gene>
<reference evidence="1 2" key="1">
    <citation type="submission" date="2019-04" db="EMBL/GenBank/DDBJ databases">
        <title>Microbes associate with the intestines of laboratory mice.</title>
        <authorList>
            <person name="Navarre W."/>
            <person name="Wong E."/>
            <person name="Huang K.C."/>
            <person name="Tropini C."/>
            <person name="Ng K."/>
            <person name="Yu B."/>
        </authorList>
    </citation>
    <scope>NUCLEOTIDE SEQUENCE [LARGE SCALE GENOMIC DNA]</scope>
    <source>
        <strain evidence="1 2">NM80_B27</strain>
    </source>
</reference>
<accession>A0A4S4G3B9</accession>
<dbReference type="AlphaFoldDB" id="A0A4S4G3B9"/>
<evidence type="ECO:0000313" key="1">
    <source>
        <dbReference type="EMBL" id="THG37534.1"/>
    </source>
</evidence>
<dbReference type="Proteomes" id="UP000308978">
    <property type="component" value="Unassembled WGS sequence"/>
</dbReference>
<name>A0A4S4G3B9_9ACTN</name>
<dbReference type="EMBL" id="SSTJ01000005">
    <property type="protein sequence ID" value="THG37534.1"/>
    <property type="molecule type" value="Genomic_DNA"/>
</dbReference>
<comment type="caution">
    <text evidence="1">The sequence shown here is derived from an EMBL/GenBank/DDBJ whole genome shotgun (WGS) entry which is preliminary data.</text>
</comment>
<evidence type="ECO:0000313" key="2">
    <source>
        <dbReference type="Proteomes" id="UP000308978"/>
    </source>
</evidence>
<sequence length="166" mass="16712">MTKAIKGLLALIFAFIAIVAVFGILPQLGIGSPFAGLGNLENPLAGLMEGGKNAAANAALDATGLKGKAKAALENNRDKIAAATGMSDAEVDAAIAGLDIDSWEVTSLPDGATETGTSSISYGGTDATVTTYDDPSVVTVDAYGQKVTLAVPASAQDYLPYLGYLG</sequence>
<organism evidence="1 2">
    <name type="scientific">Adlercreutzia caecimuris</name>
    <dbReference type="NCBI Taxonomy" id="671266"/>
    <lineage>
        <taxon>Bacteria</taxon>
        <taxon>Bacillati</taxon>
        <taxon>Actinomycetota</taxon>
        <taxon>Coriobacteriia</taxon>
        <taxon>Eggerthellales</taxon>
        <taxon>Eggerthellaceae</taxon>
        <taxon>Adlercreutzia</taxon>
    </lineage>
</organism>
<dbReference type="RefSeq" id="WP_136434102.1">
    <property type="nucleotide sequence ID" value="NZ_SSTJ01000005.1"/>
</dbReference>